<evidence type="ECO:0000313" key="2">
    <source>
        <dbReference type="Proteomes" id="UP001056539"/>
    </source>
</evidence>
<dbReference type="AlphaFoldDB" id="A0AAX3BED0"/>
<dbReference type="KEGG" id="taqu:KDW03_02575"/>
<dbReference type="EMBL" id="CP073355">
    <property type="protein sequence ID" value="URA10707.1"/>
    <property type="molecule type" value="Genomic_DNA"/>
</dbReference>
<dbReference type="Proteomes" id="UP001056539">
    <property type="component" value="Chromosome"/>
</dbReference>
<reference evidence="1" key="1">
    <citation type="submission" date="2021-04" db="EMBL/GenBank/DDBJ databases">
        <authorList>
            <person name="Postec A."/>
        </authorList>
    </citation>
    <scope>NUCLEOTIDE SEQUENCE</scope>
    <source>
        <strain evidence="1">F1F22</strain>
    </source>
</reference>
<protein>
    <submittedName>
        <fullName evidence="1">Uncharacterized protein</fullName>
    </submittedName>
</protein>
<gene>
    <name evidence="1" type="ORF">KDW03_02575</name>
</gene>
<dbReference type="RefSeq" id="WP_271435834.1">
    <property type="nucleotide sequence ID" value="NZ_CP073355.1"/>
</dbReference>
<reference evidence="1" key="2">
    <citation type="submission" date="2022-06" db="EMBL/GenBank/DDBJ databases">
        <title>Thermospira aquatica gen. nov., sp. nov.</title>
        <authorList>
            <person name="Ben Ali Gam Z."/>
            <person name="Labat M."/>
        </authorList>
    </citation>
    <scope>NUCLEOTIDE SEQUENCE</scope>
    <source>
        <strain evidence="1">F1F22</strain>
    </source>
</reference>
<accession>A0AAX3BED0</accession>
<name>A0AAX3BED0_9SPIR</name>
<keyword evidence="2" id="KW-1185">Reference proteome</keyword>
<proteinExistence type="predicted"/>
<sequence length="63" mass="7504">MKLVWHMSKRFSRKKVLMLTIALPLSQCACYVSYYHVAVRRGSYSYYLVAVEKLFRCYYLVAV</sequence>
<organism evidence="1 2">
    <name type="scientific">Thermospira aquatica</name>
    <dbReference type="NCBI Taxonomy" id="2828656"/>
    <lineage>
        <taxon>Bacteria</taxon>
        <taxon>Pseudomonadati</taxon>
        <taxon>Spirochaetota</taxon>
        <taxon>Spirochaetia</taxon>
        <taxon>Brevinematales</taxon>
        <taxon>Thermospiraceae</taxon>
        <taxon>Thermospira</taxon>
    </lineage>
</organism>
<evidence type="ECO:0000313" key="1">
    <source>
        <dbReference type="EMBL" id="URA10707.1"/>
    </source>
</evidence>